<dbReference type="GO" id="GO:0031398">
    <property type="term" value="P:positive regulation of protein ubiquitination"/>
    <property type="evidence" value="ECO:0007669"/>
    <property type="project" value="TreeGrafter"/>
</dbReference>
<dbReference type="FunFam" id="1.10.8.10:FF:000084">
    <property type="entry name" value="E3 ubiquitin-protein ligase XIAP"/>
    <property type="match status" value="1"/>
</dbReference>
<evidence type="ECO:0000256" key="8">
    <source>
        <dbReference type="ARBA" id="ARBA00022703"/>
    </source>
</evidence>
<keyword evidence="10" id="KW-0479">Metal-binding</keyword>
<dbReference type="PROSITE" id="PS50143">
    <property type="entry name" value="BIR_REPEAT_2"/>
    <property type="match status" value="2"/>
</dbReference>
<evidence type="ECO:0000313" key="21">
    <source>
        <dbReference type="RefSeq" id="XP_033819489.1"/>
    </source>
</evidence>
<evidence type="ECO:0000256" key="5">
    <source>
        <dbReference type="ARBA" id="ARBA00022490"/>
    </source>
</evidence>
<dbReference type="CDD" id="cd00022">
    <property type="entry name" value="BIR"/>
    <property type="match status" value="2"/>
</dbReference>
<dbReference type="GO" id="GO:0061630">
    <property type="term" value="F:ubiquitin protein ligase activity"/>
    <property type="evidence" value="ECO:0007669"/>
    <property type="project" value="UniProtKB-EC"/>
</dbReference>
<dbReference type="KEGG" id="gsh:117369271"/>
<evidence type="ECO:0000256" key="3">
    <source>
        <dbReference type="ARBA" id="ARBA00006672"/>
    </source>
</evidence>
<evidence type="ECO:0000256" key="13">
    <source>
        <dbReference type="ARBA" id="ARBA00022786"/>
    </source>
</evidence>
<dbReference type="CDD" id="cd16713">
    <property type="entry name" value="RING-HC_BIRC2_3_7"/>
    <property type="match status" value="1"/>
</dbReference>
<dbReference type="PROSITE" id="PS01282">
    <property type="entry name" value="BIR_REPEAT_1"/>
    <property type="match status" value="2"/>
</dbReference>
<dbReference type="Gene3D" id="1.10.1170.10">
    <property type="entry name" value="Inhibitor Of Apoptosis Protein (2mihbC-IAP-1), Chain A"/>
    <property type="match status" value="2"/>
</dbReference>
<dbReference type="GO" id="GO:0005737">
    <property type="term" value="C:cytoplasm"/>
    <property type="evidence" value="ECO:0007669"/>
    <property type="project" value="UniProtKB-SubCell"/>
</dbReference>
<keyword evidence="12 16" id="KW-0863">Zinc-finger</keyword>
<evidence type="ECO:0000313" key="20">
    <source>
        <dbReference type="RefSeq" id="XP_033819488.1"/>
    </source>
</evidence>
<evidence type="ECO:0000256" key="7">
    <source>
        <dbReference type="ARBA" id="ARBA00022690"/>
    </source>
</evidence>
<keyword evidence="18" id="KW-1185">Reference proteome</keyword>
<evidence type="ECO:0000259" key="17">
    <source>
        <dbReference type="PROSITE" id="PS50089"/>
    </source>
</evidence>
<evidence type="ECO:0000256" key="6">
    <source>
        <dbReference type="ARBA" id="ARBA00022679"/>
    </source>
</evidence>
<dbReference type="CTD" id="79444"/>
<keyword evidence="8" id="KW-0053">Apoptosis</keyword>
<dbReference type="GO" id="GO:0008270">
    <property type="term" value="F:zinc ion binding"/>
    <property type="evidence" value="ECO:0007669"/>
    <property type="project" value="UniProtKB-KW"/>
</dbReference>
<dbReference type="AlphaFoldDB" id="A0A6P8T010"/>
<evidence type="ECO:0000256" key="11">
    <source>
        <dbReference type="ARBA" id="ARBA00022737"/>
    </source>
</evidence>
<comment type="catalytic activity">
    <reaction evidence="1">
        <text>S-ubiquitinyl-[E2 ubiquitin-conjugating enzyme]-L-cysteine + [acceptor protein]-L-lysine = [E2 ubiquitin-conjugating enzyme]-L-cysteine + N(6)-ubiquitinyl-[acceptor protein]-L-lysine.</text>
        <dbReference type="EC" id="2.3.2.27"/>
    </reaction>
</comment>
<organism evidence="18 23">
    <name type="scientific">Geotrypetes seraphini</name>
    <name type="common">Gaboon caecilian</name>
    <name type="synonym">Caecilia seraphini</name>
    <dbReference type="NCBI Taxonomy" id="260995"/>
    <lineage>
        <taxon>Eukaryota</taxon>
        <taxon>Metazoa</taxon>
        <taxon>Chordata</taxon>
        <taxon>Craniata</taxon>
        <taxon>Vertebrata</taxon>
        <taxon>Euteleostomi</taxon>
        <taxon>Amphibia</taxon>
        <taxon>Gymnophiona</taxon>
        <taxon>Geotrypetes</taxon>
    </lineage>
</organism>
<dbReference type="RefSeq" id="XP_033819492.1">
    <property type="nucleotide sequence ID" value="XM_033963601.1"/>
</dbReference>
<dbReference type="FunFam" id="3.30.40.10:FF:000184">
    <property type="entry name" value="Baculoviral IAP repeat containing 2"/>
    <property type="match status" value="1"/>
</dbReference>
<protein>
    <recommendedName>
        <fullName evidence="4">RING-type E3 ubiquitin transferase</fullName>
        <ecNumber evidence="4">2.3.2.27</ecNumber>
    </recommendedName>
</protein>
<comment type="similarity">
    <text evidence="3">Belongs to the IAP family.</text>
</comment>
<keyword evidence="11" id="KW-0677">Repeat</keyword>
<dbReference type="PROSITE" id="PS50089">
    <property type="entry name" value="ZF_RING_2"/>
    <property type="match status" value="1"/>
</dbReference>
<evidence type="ECO:0000256" key="15">
    <source>
        <dbReference type="ARBA" id="ARBA00022843"/>
    </source>
</evidence>
<dbReference type="InterPro" id="IPR001370">
    <property type="entry name" value="BIR_rpt"/>
</dbReference>
<evidence type="ECO:0000256" key="1">
    <source>
        <dbReference type="ARBA" id="ARBA00000900"/>
    </source>
</evidence>
<dbReference type="GO" id="GO:0004869">
    <property type="term" value="F:cysteine-type endopeptidase inhibitor activity"/>
    <property type="evidence" value="ECO:0007669"/>
    <property type="project" value="UniProtKB-KW"/>
</dbReference>
<dbReference type="EC" id="2.3.2.27" evidence="4"/>
<dbReference type="Pfam" id="PF00653">
    <property type="entry name" value="BIR"/>
    <property type="match status" value="2"/>
</dbReference>
<keyword evidence="9" id="KW-0789">Thiol protease inhibitor</keyword>
<keyword evidence="15" id="KW-0832">Ubl conjugation</keyword>
<dbReference type="FunFam" id="1.10.1170.10:FF:000002">
    <property type="entry name" value="Baculoviral IAP repeat containing 7"/>
    <property type="match status" value="1"/>
</dbReference>
<dbReference type="PANTHER" id="PTHR10044:SF163">
    <property type="entry name" value="BACULOVIRAL IAP REPEAT-CONTAINING PROTEIN 7"/>
    <property type="match status" value="1"/>
</dbReference>
<dbReference type="RefSeq" id="XP_033819487.1">
    <property type="nucleotide sequence ID" value="XM_033963596.1"/>
</dbReference>
<dbReference type="Proteomes" id="UP000515159">
    <property type="component" value="Chromosome 11"/>
</dbReference>
<dbReference type="Pfam" id="PF13920">
    <property type="entry name" value="zf-C3HC4_3"/>
    <property type="match status" value="1"/>
</dbReference>
<evidence type="ECO:0000256" key="14">
    <source>
        <dbReference type="ARBA" id="ARBA00022833"/>
    </source>
</evidence>
<dbReference type="SMART" id="SM00238">
    <property type="entry name" value="BIR"/>
    <property type="match status" value="2"/>
</dbReference>
<keyword evidence="5" id="KW-0963">Cytoplasm</keyword>
<gene>
    <name evidence="19 20 21 22 23 24" type="primary">BIRC7</name>
</gene>
<feature type="domain" description="RING-type" evidence="17">
    <location>
        <begin position="337"/>
        <end position="372"/>
    </location>
</feature>
<reference evidence="19 20" key="1">
    <citation type="submission" date="2025-04" db="UniProtKB">
        <authorList>
            <consortium name="RefSeq"/>
        </authorList>
    </citation>
    <scope>IDENTIFICATION</scope>
</reference>
<dbReference type="PANTHER" id="PTHR10044">
    <property type="entry name" value="INHIBITOR OF APOPTOSIS"/>
    <property type="match status" value="1"/>
</dbReference>
<dbReference type="InterPro" id="IPR050784">
    <property type="entry name" value="IAP"/>
</dbReference>
<dbReference type="OrthoDB" id="774873at2759"/>
<dbReference type="GO" id="GO:0006915">
    <property type="term" value="P:apoptotic process"/>
    <property type="evidence" value="ECO:0007669"/>
    <property type="project" value="UniProtKB-KW"/>
</dbReference>
<evidence type="ECO:0000256" key="4">
    <source>
        <dbReference type="ARBA" id="ARBA00012483"/>
    </source>
</evidence>
<evidence type="ECO:0000313" key="24">
    <source>
        <dbReference type="RefSeq" id="XP_033819492.1"/>
    </source>
</evidence>
<dbReference type="GO" id="GO:0043066">
    <property type="term" value="P:negative regulation of apoptotic process"/>
    <property type="evidence" value="ECO:0007669"/>
    <property type="project" value="TreeGrafter"/>
</dbReference>
<evidence type="ECO:0000256" key="16">
    <source>
        <dbReference type="PROSITE-ProRule" id="PRU00175"/>
    </source>
</evidence>
<keyword evidence="7" id="KW-0646">Protease inhibitor</keyword>
<name>A0A6P8T010_GEOSA</name>
<evidence type="ECO:0000313" key="19">
    <source>
        <dbReference type="RefSeq" id="XP_033819487.1"/>
    </source>
</evidence>
<evidence type="ECO:0000256" key="2">
    <source>
        <dbReference type="ARBA" id="ARBA00004496"/>
    </source>
</evidence>
<dbReference type="RefSeq" id="XP_033819490.1">
    <property type="nucleotide sequence ID" value="XM_033963599.1"/>
</dbReference>
<sequence>MDLTSPSNISLENPSMRNEVMDLSSPSNISLENPSMRNEVKRLKTFDHWPLASPVMAADLARAGFYFLGPWDRVQCFCCGGVLRSWEDGDHPLLEHKRFFPMCAFIKGQDVGNIPVSHPREFSDSVEDAALATLIKKPVHPEMEAEHARLSTFWNWPSYANVCPEELVGAGFFYVGHSDQVKCFYCDGELGSWVQGDDPWWGHAKWFPSCEFLLQSQGRGFIAQTQDSILNSSVILRNSPQPAERDLSLPLDMEEHVLASLLQSSVVQSALHMGFDPTMVEWLVQNKYLTSGVNYTSVSELVSDLVQMEQESNPEGDRDPQLSTKEQLQRLQEERMCKVCMDNNVSIVFIPCGHLVVCTECALNLQRCPVCRTTISDAVRTFMS</sequence>
<dbReference type="Gene3D" id="1.10.8.10">
    <property type="entry name" value="DNA helicase RuvA subunit, C-terminal domain"/>
    <property type="match status" value="1"/>
</dbReference>
<comment type="subcellular location">
    <subcellularLocation>
        <location evidence="2">Cytoplasm</location>
    </subcellularLocation>
</comment>
<dbReference type="RefSeq" id="XP_033819491.1">
    <property type="nucleotide sequence ID" value="XM_033963600.1"/>
</dbReference>
<dbReference type="GO" id="GO:0005634">
    <property type="term" value="C:nucleus"/>
    <property type="evidence" value="ECO:0007669"/>
    <property type="project" value="TreeGrafter"/>
</dbReference>
<evidence type="ECO:0000313" key="23">
    <source>
        <dbReference type="RefSeq" id="XP_033819491.1"/>
    </source>
</evidence>
<accession>A0A6P8T010</accession>
<dbReference type="GO" id="GO:0051726">
    <property type="term" value="P:regulation of cell cycle"/>
    <property type="evidence" value="ECO:0007669"/>
    <property type="project" value="TreeGrafter"/>
</dbReference>
<dbReference type="Gene3D" id="3.30.40.10">
    <property type="entry name" value="Zinc/RING finger domain, C3HC4 (zinc finger)"/>
    <property type="match status" value="1"/>
</dbReference>
<evidence type="ECO:0000256" key="9">
    <source>
        <dbReference type="ARBA" id="ARBA00022704"/>
    </source>
</evidence>
<dbReference type="Pfam" id="PF21290">
    <property type="entry name" value="UBA_BIRC2-3"/>
    <property type="match status" value="1"/>
</dbReference>
<dbReference type="InterPro" id="IPR013083">
    <property type="entry name" value="Znf_RING/FYVE/PHD"/>
</dbReference>
<dbReference type="GeneID" id="117369271"/>
<dbReference type="InterPro" id="IPR048875">
    <property type="entry name" value="BIRC2-3-like_UBA"/>
</dbReference>
<keyword evidence="14" id="KW-0862">Zinc</keyword>
<keyword evidence="6" id="KW-0808">Transferase</keyword>
<dbReference type="GO" id="GO:0043027">
    <property type="term" value="F:cysteine-type endopeptidase inhibitor activity involved in apoptotic process"/>
    <property type="evidence" value="ECO:0007669"/>
    <property type="project" value="TreeGrafter"/>
</dbReference>
<evidence type="ECO:0000313" key="22">
    <source>
        <dbReference type="RefSeq" id="XP_033819490.1"/>
    </source>
</evidence>
<dbReference type="RefSeq" id="XP_033819489.1">
    <property type="nucleotide sequence ID" value="XM_033963598.1"/>
</dbReference>
<dbReference type="InterPro" id="IPR001841">
    <property type="entry name" value="Znf_RING"/>
</dbReference>
<dbReference type="RefSeq" id="XP_033819488.1">
    <property type="nucleotide sequence ID" value="XM_033963597.1"/>
</dbReference>
<proteinExistence type="inferred from homology"/>
<evidence type="ECO:0000256" key="10">
    <source>
        <dbReference type="ARBA" id="ARBA00022723"/>
    </source>
</evidence>
<dbReference type="SUPFAM" id="SSF57924">
    <property type="entry name" value="Inhibitor of apoptosis (IAP) repeat"/>
    <property type="match status" value="2"/>
</dbReference>
<evidence type="ECO:0000256" key="12">
    <source>
        <dbReference type="ARBA" id="ARBA00022771"/>
    </source>
</evidence>
<keyword evidence="13" id="KW-0833">Ubl conjugation pathway</keyword>
<dbReference type="FunFam" id="1.10.1170.10:FF:000003">
    <property type="entry name" value="E3 ubiquitin-protein ligase XIAP"/>
    <property type="match status" value="1"/>
</dbReference>
<dbReference type="SMART" id="SM00184">
    <property type="entry name" value="RING"/>
    <property type="match status" value="1"/>
</dbReference>
<evidence type="ECO:0000313" key="18">
    <source>
        <dbReference type="Proteomes" id="UP000515159"/>
    </source>
</evidence>